<dbReference type="GO" id="GO:0006351">
    <property type="term" value="P:DNA-templated transcription"/>
    <property type="evidence" value="ECO:0007669"/>
    <property type="project" value="InterPro"/>
</dbReference>
<evidence type="ECO:0000256" key="3">
    <source>
        <dbReference type="ARBA" id="ARBA00022679"/>
    </source>
</evidence>
<protein>
    <recommendedName>
        <fullName evidence="1">DNA-directed RNA polymerase</fullName>
        <ecNumber evidence="1">2.7.7.6</ecNumber>
    </recommendedName>
</protein>
<dbReference type="OrthoDB" id="3240828at2759"/>
<proteinExistence type="predicted"/>
<dbReference type="Proteomes" id="UP000567179">
    <property type="component" value="Unassembled WGS sequence"/>
</dbReference>
<dbReference type="GO" id="GO:0005665">
    <property type="term" value="C:RNA polymerase II, core complex"/>
    <property type="evidence" value="ECO:0007669"/>
    <property type="project" value="TreeGrafter"/>
</dbReference>
<feature type="domain" description="RNA polymerase Rpb1" evidence="6">
    <location>
        <begin position="1"/>
        <end position="88"/>
    </location>
</feature>
<dbReference type="EMBL" id="JAACJJ010000015">
    <property type="protein sequence ID" value="KAF5324972.1"/>
    <property type="molecule type" value="Genomic_DNA"/>
</dbReference>
<dbReference type="Gene3D" id="3.30.1360.140">
    <property type="match status" value="1"/>
</dbReference>
<keyword evidence="4" id="KW-0548">Nucleotidyltransferase</keyword>
<dbReference type="SUPFAM" id="SSF64484">
    <property type="entry name" value="beta and beta-prime subunits of DNA dependent RNA-polymerase"/>
    <property type="match status" value="1"/>
</dbReference>
<evidence type="ECO:0000259" key="6">
    <source>
        <dbReference type="Pfam" id="PF04998"/>
    </source>
</evidence>
<dbReference type="InterPro" id="IPR038593">
    <property type="entry name" value="RNA_pol_Rpb1_7_sf"/>
</dbReference>
<sequence>MTLNTFHYAGISSKNVTLGVPRLKEIINIATNIKTPSLSVYLNPEISASSKLAKDVQQELAYTSLRPITAAVKIWYDPDPAATIIPDDSISVHAFFEIPDKEVKAKKHLQLYVATLPFPSKPADPPPWWPSALVLSFAD</sequence>
<dbReference type="AlphaFoldDB" id="A0A8H5F665"/>
<dbReference type="GO" id="GO:0003899">
    <property type="term" value="F:DNA-directed RNA polymerase activity"/>
    <property type="evidence" value="ECO:0007669"/>
    <property type="project" value="UniProtKB-EC"/>
</dbReference>
<evidence type="ECO:0000313" key="7">
    <source>
        <dbReference type="EMBL" id="KAF5324972.1"/>
    </source>
</evidence>
<dbReference type="PANTHER" id="PTHR19376:SF37">
    <property type="entry name" value="DNA-DIRECTED RNA POLYMERASE II SUBUNIT RPB1"/>
    <property type="match status" value="1"/>
</dbReference>
<evidence type="ECO:0000256" key="4">
    <source>
        <dbReference type="ARBA" id="ARBA00022695"/>
    </source>
</evidence>
<keyword evidence="8" id="KW-1185">Reference proteome</keyword>
<evidence type="ECO:0000256" key="5">
    <source>
        <dbReference type="ARBA" id="ARBA00023163"/>
    </source>
</evidence>
<keyword evidence="5" id="KW-0804">Transcription</keyword>
<comment type="caution">
    <text evidence="7">The sequence shown here is derived from an EMBL/GenBank/DDBJ whole genome shotgun (WGS) entry which is preliminary data.</text>
</comment>
<evidence type="ECO:0000256" key="1">
    <source>
        <dbReference type="ARBA" id="ARBA00012418"/>
    </source>
</evidence>
<keyword evidence="3" id="KW-0808">Transferase</keyword>
<evidence type="ECO:0000313" key="8">
    <source>
        <dbReference type="Proteomes" id="UP000567179"/>
    </source>
</evidence>
<dbReference type="Pfam" id="PF04998">
    <property type="entry name" value="RNA_pol_Rpb1_5"/>
    <property type="match status" value="1"/>
</dbReference>
<dbReference type="PANTHER" id="PTHR19376">
    <property type="entry name" value="DNA-DIRECTED RNA POLYMERASE"/>
    <property type="match status" value="1"/>
</dbReference>
<accession>A0A8H5F665</accession>
<dbReference type="EC" id="2.7.7.6" evidence="1"/>
<dbReference type="GO" id="GO:0003677">
    <property type="term" value="F:DNA binding"/>
    <property type="evidence" value="ECO:0007669"/>
    <property type="project" value="InterPro"/>
</dbReference>
<reference evidence="7 8" key="1">
    <citation type="journal article" date="2020" name="ISME J.">
        <title>Uncovering the hidden diversity of litter-decomposition mechanisms in mushroom-forming fungi.</title>
        <authorList>
            <person name="Floudas D."/>
            <person name="Bentzer J."/>
            <person name="Ahren D."/>
            <person name="Johansson T."/>
            <person name="Persson P."/>
            <person name="Tunlid A."/>
        </authorList>
    </citation>
    <scope>NUCLEOTIDE SEQUENCE [LARGE SCALE GENOMIC DNA]</scope>
    <source>
        <strain evidence="7 8">CBS 101986</strain>
    </source>
</reference>
<organism evidence="7 8">
    <name type="scientific">Psilocybe cf. subviscida</name>
    <dbReference type="NCBI Taxonomy" id="2480587"/>
    <lineage>
        <taxon>Eukaryota</taxon>
        <taxon>Fungi</taxon>
        <taxon>Dikarya</taxon>
        <taxon>Basidiomycota</taxon>
        <taxon>Agaricomycotina</taxon>
        <taxon>Agaricomycetes</taxon>
        <taxon>Agaricomycetidae</taxon>
        <taxon>Agaricales</taxon>
        <taxon>Agaricineae</taxon>
        <taxon>Strophariaceae</taxon>
        <taxon>Psilocybe</taxon>
    </lineage>
</organism>
<name>A0A8H5F665_9AGAR</name>
<gene>
    <name evidence="7" type="ORF">D9619_009834</name>
</gene>
<keyword evidence="2" id="KW-0240">DNA-directed RNA polymerase</keyword>
<dbReference type="InterPro" id="IPR007081">
    <property type="entry name" value="RNA_pol_Rpb1_5"/>
</dbReference>
<dbReference type="InterPro" id="IPR045867">
    <property type="entry name" value="DNA-dir_RpoC_beta_prime"/>
</dbReference>
<evidence type="ECO:0000256" key="2">
    <source>
        <dbReference type="ARBA" id="ARBA00022478"/>
    </source>
</evidence>